<feature type="transmembrane region" description="Helical" evidence="8">
    <location>
        <begin position="143"/>
        <end position="167"/>
    </location>
</feature>
<feature type="transmembrane region" description="Helical" evidence="8">
    <location>
        <begin position="118"/>
        <end position="136"/>
    </location>
</feature>
<dbReference type="SUPFAM" id="SSF81345">
    <property type="entry name" value="ABC transporter involved in vitamin B12 uptake, BtuC"/>
    <property type="match status" value="1"/>
</dbReference>
<evidence type="ECO:0000256" key="6">
    <source>
        <dbReference type="ARBA" id="ARBA00022989"/>
    </source>
</evidence>
<comment type="similarity">
    <text evidence="2">Belongs to the binding-protein-dependent transport system permease family. FecCD subfamily.</text>
</comment>
<reference evidence="9" key="1">
    <citation type="submission" date="2021-03" db="EMBL/GenBank/DDBJ databases">
        <title>Genome sequencing and assembly of Tianweitania sediminis.</title>
        <authorList>
            <person name="Chhetri G."/>
        </authorList>
    </citation>
    <scope>NUCLEOTIDE SEQUENCE</scope>
    <source>
        <strain evidence="9">Z8</strain>
    </source>
</reference>
<accession>A0A8J7QXW2</accession>
<evidence type="ECO:0000256" key="2">
    <source>
        <dbReference type="ARBA" id="ARBA00007935"/>
    </source>
</evidence>
<feature type="transmembrane region" description="Helical" evidence="8">
    <location>
        <begin position="62"/>
        <end position="82"/>
    </location>
</feature>
<dbReference type="Proteomes" id="UP000666240">
    <property type="component" value="Unassembled WGS sequence"/>
</dbReference>
<dbReference type="GO" id="GO:0033214">
    <property type="term" value="P:siderophore-iron import into cell"/>
    <property type="evidence" value="ECO:0007669"/>
    <property type="project" value="TreeGrafter"/>
</dbReference>
<dbReference type="CDD" id="cd06550">
    <property type="entry name" value="TM_ABC_iron-siderophores_like"/>
    <property type="match status" value="1"/>
</dbReference>
<dbReference type="PANTHER" id="PTHR30472">
    <property type="entry name" value="FERRIC ENTEROBACTIN TRANSPORT SYSTEM PERMEASE PROTEIN"/>
    <property type="match status" value="1"/>
</dbReference>
<evidence type="ECO:0000256" key="8">
    <source>
        <dbReference type="SAM" id="Phobius"/>
    </source>
</evidence>
<dbReference type="AlphaFoldDB" id="A0A8J7QXW2"/>
<gene>
    <name evidence="9" type="ORF">J5Y06_04335</name>
</gene>
<keyword evidence="4" id="KW-1003">Cell membrane</keyword>
<dbReference type="GO" id="GO:0005886">
    <property type="term" value="C:plasma membrane"/>
    <property type="evidence" value="ECO:0007669"/>
    <property type="project" value="UniProtKB-SubCell"/>
</dbReference>
<keyword evidence="5 8" id="KW-0812">Transmembrane</keyword>
<comment type="caution">
    <text evidence="9">The sequence shown here is derived from an EMBL/GenBank/DDBJ whole genome shotgun (WGS) entry which is preliminary data.</text>
</comment>
<keyword evidence="3" id="KW-0813">Transport</keyword>
<protein>
    <submittedName>
        <fullName evidence="9">ABC transporter permease</fullName>
    </submittedName>
</protein>
<dbReference type="EMBL" id="JAGIYY010000001">
    <property type="protein sequence ID" value="MBP0437885.1"/>
    <property type="molecule type" value="Genomic_DNA"/>
</dbReference>
<feature type="transmembrane region" description="Helical" evidence="8">
    <location>
        <begin position="234"/>
        <end position="256"/>
    </location>
</feature>
<dbReference type="Pfam" id="PF01032">
    <property type="entry name" value="FecCD"/>
    <property type="match status" value="1"/>
</dbReference>
<feature type="transmembrane region" description="Helical" evidence="8">
    <location>
        <begin position="276"/>
        <end position="298"/>
    </location>
</feature>
<keyword evidence="7 8" id="KW-0472">Membrane</keyword>
<sequence>MPTRARRWHISWLLLAAATIPLLAVVSLFVGVSEVSLAALLSGQDGGRAAEVLMISRLPRTLALILAGSGMAVCGTIMQMLARNRFVEPSTAGTVESASLGILAVMLLAPGLPMFGKMLVAALFALAGTSLFLAILRRIPLRSVLLVPLVGIMLGGVISAITTFFAYRTDMLQSISAWTTGDFSGVLRGRYELLWIAAGLTLLAYFAAARFTVAGMGEAFATNVGLNYRRIVALGLLIVSMVTAAVVVTVGMVPFIGLIVPNVVSLALGDNLSKSLPWVAILGAGFVLVCDIAGRLILYPYEVPIGTVIGIVGSAFFLFLILRPNARVA</sequence>
<organism evidence="9 10">
    <name type="scientific">Tianweitania sediminis</name>
    <dbReference type="NCBI Taxonomy" id="1502156"/>
    <lineage>
        <taxon>Bacteria</taxon>
        <taxon>Pseudomonadati</taxon>
        <taxon>Pseudomonadota</taxon>
        <taxon>Alphaproteobacteria</taxon>
        <taxon>Hyphomicrobiales</taxon>
        <taxon>Phyllobacteriaceae</taxon>
        <taxon>Tianweitania</taxon>
    </lineage>
</organism>
<keyword evidence="6 8" id="KW-1133">Transmembrane helix</keyword>
<name>A0A8J7QXW2_9HYPH</name>
<evidence type="ECO:0000313" key="9">
    <source>
        <dbReference type="EMBL" id="MBP0437885.1"/>
    </source>
</evidence>
<dbReference type="InterPro" id="IPR037294">
    <property type="entry name" value="ABC_BtuC-like"/>
</dbReference>
<feature type="transmembrane region" description="Helical" evidence="8">
    <location>
        <begin position="305"/>
        <end position="322"/>
    </location>
</feature>
<evidence type="ECO:0000256" key="4">
    <source>
        <dbReference type="ARBA" id="ARBA00022475"/>
    </source>
</evidence>
<dbReference type="GO" id="GO:0022857">
    <property type="term" value="F:transmembrane transporter activity"/>
    <property type="evidence" value="ECO:0007669"/>
    <property type="project" value="InterPro"/>
</dbReference>
<keyword evidence="10" id="KW-1185">Reference proteome</keyword>
<dbReference type="Gene3D" id="1.10.3470.10">
    <property type="entry name" value="ABC transporter involved in vitamin B12 uptake, BtuC"/>
    <property type="match status" value="1"/>
</dbReference>
<evidence type="ECO:0000256" key="7">
    <source>
        <dbReference type="ARBA" id="ARBA00023136"/>
    </source>
</evidence>
<dbReference type="PANTHER" id="PTHR30472:SF27">
    <property type="entry name" value="PETROBACTIN IMPORT SYSTEM PERMEASE PROTEIN YCLN"/>
    <property type="match status" value="1"/>
</dbReference>
<evidence type="ECO:0000256" key="3">
    <source>
        <dbReference type="ARBA" id="ARBA00022448"/>
    </source>
</evidence>
<dbReference type="InterPro" id="IPR000522">
    <property type="entry name" value="ABC_transptr_permease_BtuC"/>
</dbReference>
<comment type="subcellular location">
    <subcellularLocation>
        <location evidence="1">Cell membrane</location>
        <topology evidence="1">Multi-pass membrane protein</topology>
    </subcellularLocation>
</comment>
<evidence type="ECO:0000313" key="10">
    <source>
        <dbReference type="Proteomes" id="UP000666240"/>
    </source>
</evidence>
<dbReference type="RefSeq" id="WP_209333842.1">
    <property type="nucleotide sequence ID" value="NZ_JAGIYY010000001.1"/>
</dbReference>
<feature type="transmembrane region" description="Helical" evidence="8">
    <location>
        <begin position="193"/>
        <end position="213"/>
    </location>
</feature>
<evidence type="ECO:0000256" key="5">
    <source>
        <dbReference type="ARBA" id="ARBA00022692"/>
    </source>
</evidence>
<proteinExistence type="inferred from homology"/>
<evidence type="ECO:0000256" key="1">
    <source>
        <dbReference type="ARBA" id="ARBA00004651"/>
    </source>
</evidence>